<feature type="domain" description="Large ribosomal subunit protein uL15/eL18" evidence="7">
    <location>
        <begin position="85"/>
        <end position="143"/>
    </location>
</feature>
<evidence type="ECO:0000313" key="8">
    <source>
        <dbReference type="EMBL" id="QTD47868.1"/>
    </source>
</evidence>
<dbReference type="GO" id="GO:0019843">
    <property type="term" value="F:rRNA binding"/>
    <property type="evidence" value="ECO:0007669"/>
    <property type="project" value="UniProtKB-UniRule"/>
</dbReference>
<keyword evidence="2 4" id="KW-0689">Ribosomal protein</keyword>
<comment type="function">
    <text evidence="4">Binds to the 23S rRNA.</text>
</comment>
<dbReference type="PANTHER" id="PTHR12934">
    <property type="entry name" value="50S RIBOSOMAL PROTEIN L15"/>
    <property type="match status" value="1"/>
</dbReference>
<dbReference type="PROSITE" id="PS00475">
    <property type="entry name" value="RIBOSOMAL_L15"/>
    <property type="match status" value="1"/>
</dbReference>
<dbReference type="InterPro" id="IPR005749">
    <property type="entry name" value="Ribosomal_uL15_bac-type"/>
</dbReference>
<dbReference type="PANTHER" id="PTHR12934:SF11">
    <property type="entry name" value="LARGE RIBOSOMAL SUBUNIT PROTEIN UL15M"/>
    <property type="match status" value="1"/>
</dbReference>
<dbReference type="AlphaFoldDB" id="A0A8A4TGM0"/>
<dbReference type="Pfam" id="PF00828">
    <property type="entry name" value="Ribosomal_L27A"/>
    <property type="match status" value="1"/>
</dbReference>
<organism evidence="8 9">
    <name type="scientific">Sulfidibacter corallicola</name>
    <dbReference type="NCBI Taxonomy" id="2818388"/>
    <lineage>
        <taxon>Bacteria</taxon>
        <taxon>Pseudomonadati</taxon>
        <taxon>Acidobacteriota</taxon>
        <taxon>Holophagae</taxon>
        <taxon>Acanthopleuribacterales</taxon>
        <taxon>Acanthopleuribacteraceae</taxon>
        <taxon>Sulfidibacter</taxon>
    </lineage>
</organism>
<reference evidence="8" key="1">
    <citation type="submission" date="2021-03" db="EMBL/GenBank/DDBJ databases">
        <title>Acanthopleuribacteraceae sp. M133.</title>
        <authorList>
            <person name="Wang G."/>
        </authorList>
    </citation>
    <scope>NUCLEOTIDE SEQUENCE</scope>
    <source>
        <strain evidence="8">M133</strain>
    </source>
</reference>
<evidence type="ECO:0000259" key="7">
    <source>
        <dbReference type="Pfam" id="PF00828"/>
    </source>
</evidence>
<evidence type="ECO:0000256" key="2">
    <source>
        <dbReference type="ARBA" id="ARBA00022980"/>
    </source>
</evidence>
<dbReference type="InterPro" id="IPR001196">
    <property type="entry name" value="Ribosomal_uL15_CS"/>
</dbReference>
<comment type="similarity">
    <text evidence="1 4 5">Belongs to the universal ribosomal protein uL15 family.</text>
</comment>
<name>A0A8A4TGM0_SULCO</name>
<dbReference type="EMBL" id="CP071793">
    <property type="protein sequence ID" value="QTD47868.1"/>
    <property type="molecule type" value="Genomic_DNA"/>
</dbReference>
<gene>
    <name evidence="4 8" type="primary">rplO</name>
    <name evidence="8" type="ORF">J3U87_19970</name>
</gene>
<proteinExistence type="inferred from homology"/>
<evidence type="ECO:0000256" key="6">
    <source>
        <dbReference type="SAM" id="MobiDB-lite"/>
    </source>
</evidence>
<keyword evidence="4" id="KW-0694">RNA-binding</keyword>
<protein>
    <recommendedName>
        <fullName evidence="4">Large ribosomal subunit protein uL15</fullName>
    </recommendedName>
</protein>
<dbReference type="InterPro" id="IPR021131">
    <property type="entry name" value="Ribosomal_uL15/eL18"/>
</dbReference>
<keyword evidence="4" id="KW-0699">rRNA-binding</keyword>
<dbReference type="GO" id="GO:0022625">
    <property type="term" value="C:cytosolic large ribosomal subunit"/>
    <property type="evidence" value="ECO:0007669"/>
    <property type="project" value="TreeGrafter"/>
</dbReference>
<feature type="compositionally biased region" description="Basic residues" evidence="6">
    <location>
        <begin position="32"/>
        <end position="47"/>
    </location>
</feature>
<dbReference type="Gene3D" id="3.100.10.10">
    <property type="match status" value="1"/>
</dbReference>
<dbReference type="InterPro" id="IPR030878">
    <property type="entry name" value="Ribosomal_uL15"/>
</dbReference>
<dbReference type="InterPro" id="IPR036227">
    <property type="entry name" value="Ribosomal_uL15/eL18_sf"/>
</dbReference>
<dbReference type="Proteomes" id="UP000663929">
    <property type="component" value="Chromosome"/>
</dbReference>
<keyword evidence="9" id="KW-1185">Reference proteome</keyword>
<evidence type="ECO:0000256" key="1">
    <source>
        <dbReference type="ARBA" id="ARBA00007320"/>
    </source>
</evidence>
<evidence type="ECO:0000313" key="9">
    <source>
        <dbReference type="Proteomes" id="UP000663929"/>
    </source>
</evidence>
<comment type="subunit">
    <text evidence="4">Part of the 50S ribosomal subunit.</text>
</comment>
<feature type="compositionally biased region" description="Gly residues" evidence="6">
    <location>
        <begin position="21"/>
        <end position="31"/>
    </location>
</feature>
<dbReference type="GO" id="GO:0003735">
    <property type="term" value="F:structural constituent of ribosome"/>
    <property type="evidence" value="ECO:0007669"/>
    <property type="project" value="InterPro"/>
</dbReference>
<evidence type="ECO:0000256" key="5">
    <source>
        <dbReference type="RuleBase" id="RU003888"/>
    </source>
</evidence>
<dbReference type="NCBIfam" id="TIGR01071">
    <property type="entry name" value="rplO_bact"/>
    <property type="match status" value="1"/>
</dbReference>
<dbReference type="HAMAP" id="MF_01341">
    <property type="entry name" value="Ribosomal_uL15"/>
    <property type="match status" value="1"/>
</dbReference>
<evidence type="ECO:0000256" key="4">
    <source>
        <dbReference type="HAMAP-Rule" id="MF_01341"/>
    </source>
</evidence>
<sequence length="147" mass="16423">MKLNELRPNDGATRNKKRVGRGPGSGNGKTAGRGHKGQKSRSGYSRKRGFEGGQMPLQRRLPKRGFKNPFRKEFVVLNLSLFETRDVTEVTLEDYRKLGLIKNLRDGVKILGDGDLSRAITFHAHKFSKSAQEKIEKAGGKCVVIED</sequence>
<dbReference type="KEGG" id="scor:J3U87_19970"/>
<accession>A0A8A4TGM0</accession>
<dbReference type="GO" id="GO:0006412">
    <property type="term" value="P:translation"/>
    <property type="evidence" value="ECO:0007669"/>
    <property type="project" value="UniProtKB-UniRule"/>
</dbReference>
<evidence type="ECO:0000256" key="3">
    <source>
        <dbReference type="ARBA" id="ARBA00023274"/>
    </source>
</evidence>
<feature type="region of interest" description="Disordered" evidence="6">
    <location>
        <begin position="1"/>
        <end position="64"/>
    </location>
</feature>
<dbReference type="RefSeq" id="WP_237377535.1">
    <property type="nucleotide sequence ID" value="NZ_CP071793.1"/>
</dbReference>
<dbReference type="SUPFAM" id="SSF52080">
    <property type="entry name" value="Ribosomal proteins L15p and L18e"/>
    <property type="match status" value="1"/>
</dbReference>
<keyword evidence="3 4" id="KW-0687">Ribonucleoprotein</keyword>